<evidence type="ECO:0000256" key="3">
    <source>
        <dbReference type="ARBA" id="ARBA00022475"/>
    </source>
</evidence>
<comment type="similarity">
    <text evidence="2">Belongs to the CDP-glycerol glycerophosphotransferase family.</text>
</comment>
<evidence type="ECO:0000256" key="6">
    <source>
        <dbReference type="ARBA" id="ARBA00023136"/>
    </source>
</evidence>
<evidence type="ECO:0000256" key="1">
    <source>
        <dbReference type="ARBA" id="ARBA00004202"/>
    </source>
</evidence>
<dbReference type="InterPro" id="IPR043148">
    <property type="entry name" value="TagF_C"/>
</dbReference>
<dbReference type="EMBL" id="SSTJ01000015">
    <property type="protein sequence ID" value="THG36529.1"/>
    <property type="molecule type" value="Genomic_DNA"/>
</dbReference>
<proteinExistence type="inferred from homology"/>
<dbReference type="PANTHER" id="PTHR37316">
    <property type="entry name" value="TEICHOIC ACID GLYCEROL-PHOSPHATE PRIMASE"/>
    <property type="match status" value="1"/>
</dbReference>
<keyword evidence="4 7" id="KW-0808">Transferase</keyword>
<dbReference type="Gene3D" id="3.40.50.11820">
    <property type="match status" value="1"/>
</dbReference>
<dbReference type="InterPro" id="IPR051612">
    <property type="entry name" value="Teichoic_Acid_Biosynth"/>
</dbReference>
<dbReference type="PANTHER" id="PTHR37316:SF2">
    <property type="entry name" value="TEICHOIC ACID RIBITOL-PHOSPHATE POLYMERASE TARK"/>
    <property type="match status" value="1"/>
</dbReference>
<keyword evidence="5" id="KW-0777">Teichoic acid biosynthesis</keyword>
<organism evidence="7 8">
    <name type="scientific">Adlercreutzia caecimuris</name>
    <dbReference type="NCBI Taxonomy" id="671266"/>
    <lineage>
        <taxon>Bacteria</taxon>
        <taxon>Bacillati</taxon>
        <taxon>Actinomycetota</taxon>
        <taxon>Coriobacteriia</taxon>
        <taxon>Eggerthellales</taxon>
        <taxon>Eggerthellaceae</taxon>
        <taxon>Adlercreutzia</taxon>
    </lineage>
</organism>
<comment type="subcellular location">
    <subcellularLocation>
        <location evidence="1">Cell membrane</location>
        <topology evidence="1">Peripheral membrane protein</topology>
    </subcellularLocation>
</comment>
<dbReference type="GO" id="GO:0005886">
    <property type="term" value="C:plasma membrane"/>
    <property type="evidence" value="ECO:0007669"/>
    <property type="project" value="UniProtKB-SubCell"/>
</dbReference>
<dbReference type="Gene3D" id="3.40.50.12580">
    <property type="match status" value="1"/>
</dbReference>
<keyword evidence="6" id="KW-0472">Membrane</keyword>
<evidence type="ECO:0000313" key="8">
    <source>
        <dbReference type="Proteomes" id="UP000308978"/>
    </source>
</evidence>
<evidence type="ECO:0000256" key="2">
    <source>
        <dbReference type="ARBA" id="ARBA00010488"/>
    </source>
</evidence>
<sequence length="562" mass="65392">MYRIKQETFIDLREQKREGDLVWAQLNLADAGHREPPEAGEWIFCRRLSEEEATLDWAVREAPYLIRLARRRLWKELPKRRRRRAVEAEITFDTYPFADDEIDREIAHHPYDAHAVAYDKQLFGDLQSLSRVFRYFGGRYGVAASILPRTDATDFPFTVLAVDFFIKNYHPRIRRVSHVFFEKQCFIAFHKVMHLLFPKHGNRVLFLKTNGDEPTDNMAAIRDRMIERGLDGQFKIAERYRNTLGGRQNVFSWCRDIIQIAKSDYVFIDDYCPVFNFIDPGDKAILTQVWHAGVGFKSVGYARFGITGSPDPYQSAHRRYNYALIGNEHLRDIYSEVFGIEPEALLATGMPRLDHFLEADRGEEIRAELVERFPWMEEGRVVVFAPTFRGTGQKTAFYPYDTYIDMDALYQMCCDTNTYFVFEMHHFIDDRPQIPVKYQDRIFDLSDENLSHLYFVADVLVTDYSSCFYDYLLLEKPVVFYVPDKDVYQATRGVQRTVDEMAPGVVCETFADFMQVLVNEAYADVQPDPSMIDRCLEQSGLASDRAIDTILLGRDVPGVKMG</sequence>
<reference evidence="7 8" key="1">
    <citation type="submission" date="2019-04" db="EMBL/GenBank/DDBJ databases">
        <title>Microbes associate with the intestines of laboratory mice.</title>
        <authorList>
            <person name="Navarre W."/>
            <person name="Wong E."/>
            <person name="Huang K.C."/>
            <person name="Tropini C."/>
            <person name="Ng K."/>
            <person name="Yu B."/>
        </authorList>
    </citation>
    <scope>NUCLEOTIDE SEQUENCE [LARGE SCALE GENOMIC DNA]</scope>
    <source>
        <strain evidence="7 8">NM80_B27</strain>
    </source>
</reference>
<dbReference type="Pfam" id="PF04464">
    <property type="entry name" value="Glyphos_transf"/>
    <property type="match status" value="1"/>
</dbReference>
<dbReference type="GO" id="GO:0047355">
    <property type="term" value="F:CDP-glycerol glycerophosphotransferase activity"/>
    <property type="evidence" value="ECO:0007669"/>
    <property type="project" value="InterPro"/>
</dbReference>
<dbReference type="InterPro" id="IPR007554">
    <property type="entry name" value="Glycerophosphate_synth"/>
</dbReference>
<name>A0A4S4FZH2_9ACTN</name>
<evidence type="ECO:0000256" key="5">
    <source>
        <dbReference type="ARBA" id="ARBA00022944"/>
    </source>
</evidence>
<dbReference type="SUPFAM" id="SSF53756">
    <property type="entry name" value="UDP-Glycosyltransferase/glycogen phosphorylase"/>
    <property type="match status" value="1"/>
</dbReference>
<evidence type="ECO:0000313" key="7">
    <source>
        <dbReference type="EMBL" id="THG36529.1"/>
    </source>
</evidence>
<keyword evidence="3" id="KW-1003">Cell membrane</keyword>
<dbReference type="InterPro" id="IPR043149">
    <property type="entry name" value="TagF_N"/>
</dbReference>
<evidence type="ECO:0000256" key="4">
    <source>
        <dbReference type="ARBA" id="ARBA00022679"/>
    </source>
</evidence>
<dbReference type="AlphaFoldDB" id="A0A4S4FZH2"/>
<gene>
    <name evidence="7" type="ORF">E5986_09780</name>
</gene>
<protein>
    <submittedName>
        <fullName evidence="7">Glycosyl transferase</fullName>
    </submittedName>
</protein>
<comment type="caution">
    <text evidence="7">The sequence shown here is derived from an EMBL/GenBank/DDBJ whole genome shotgun (WGS) entry which is preliminary data.</text>
</comment>
<dbReference type="Proteomes" id="UP000308978">
    <property type="component" value="Unassembled WGS sequence"/>
</dbReference>
<dbReference type="GO" id="GO:0019350">
    <property type="term" value="P:teichoic acid biosynthetic process"/>
    <property type="evidence" value="ECO:0007669"/>
    <property type="project" value="UniProtKB-KW"/>
</dbReference>
<accession>A0A4S4FZH2</accession>